<dbReference type="Proteomes" id="UP000294325">
    <property type="component" value="Chromosome"/>
</dbReference>
<dbReference type="SUPFAM" id="SSF49503">
    <property type="entry name" value="Cupredoxins"/>
    <property type="match status" value="2"/>
</dbReference>
<proteinExistence type="predicted"/>
<dbReference type="InterPro" id="IPR008972">
    <property type="entry name" value="Cupredoxin"/>
</dbReference>
<feature type="domain" description="Plastocyanin-like" evidence="1">
    <location>
        <begin position="106"/>
        <end position="217"/>
    </location>
</feature>
<dbReference type="OrthoDB" id="9757546at2"/>
<dbReference type="GO" id="GO:0016491">
    <property type="term" value="F:oxidoreductase activity"/>
    <property type="evidence" value="ECO:0007669"/>
    <property type="project" value="TreeGrafter"/>
</dbReference>
<gene>
    <name evidence="2" type="ORF">E3U44_12025</name>
</gene>
<dbReference type="EMBL" id="CP038033">
    <property type="protein sequence ID" value="QBQ55154.1"/>
    <property type="molecule type" value="Genomic_DNA"/>
</dbReference>
<dbReference type="PANTHER" id="PTHR11709">
    <property type="entry name" value="MULTI-COPPER OXIDASE"/>
    <property type="match status" value="1"/>
</dbReference>
<sequence length="351" mass="38530">MHNNLCAEFPANVSHSQYAPPAMGKVRWMILPLLAFALSFSLFGKSAFANSAGKLHVIEMWAEKIESSEGGDDLFAYRMASHVIFEMDESNSNPIDVTSRYAGTATIPGPTIIINEGDEVELTLHHGFDPGDSAKLNQVSVHVHGVHYDILSDGTLEYINLVTDEGATAIPVMSYTYHWVAAPGTAGTWPYHDHNMITLNGAEDRGLYGALIVNDQANIVTVSQGNRAHSAAFSSLEKEYVLFLGDDAFWGTEIDSQTGQQIPLWVNPDLSVQQGSNVRFHLIALGTNTHQFKFPGYKWVDPGTNLIITEKALGPLEKHVFSIQANHSSVYRDQTFSSKLLGMKGHFKAIP</sequence>
<dbReference type="Gene3D" id="2.60.40.420">
    <property type="entry name" value="Cupredoxins - blue copper proteins"/>
    <property type="match status" value="1"/>
</dbReference>
<protein>
    <submittedName>
        <fullName evidence="2">Copper oxidase</fullName>
    </submittedName>
</protein>
<name>A0A4P7C145_9GAMM</name>
<reference evidence="2 3" key="1">
    <citation type="submission" date="2019-03" db="EMBL/GenBank/DDBJ databases">
        <title>The genome sequence of Nitrosococcus wardiae strain D1FHST reveals the archetypal metabolic capacity of ammonia-oxidizing Gammaproteobacteria.</title>
        <authorList>
            <person name="Wang L."/>
            <person name="Lim C.K."/>
            <person name="Hanson T.E."/>
            <person name="Dang H."/>
            <person name="Klotz M.G."/>
        </authorList>
    </citation>
    <scope>NUCLEOTIDE SEQUENCE [LARGE SCALE GENOMIC DNA]</scope>
    <source>
        <strain evidence="2 3">D1FHS</strain>
    </source>
</reference>
<dbReference type="InterPro" id="IPR045087">
    <property type="entry name" value="Cu-oxidase_fam"/>
</dbReference>
<evidence type="ECO:0000259" key="1">
    <source>
        <dbReference type="Pfam" id="PF07732"/>
    </source>
</evidence>
<evidence type="ECO:0000313" key="3">
    <source>
        <dbReference type="Proteomes" id="UP000294325"/>
    </source>
</evidence>
<evidence type="ECO:0000313" key="2">
    <source>
        <dbReference type="EMBL" id="QBQ55154.1"/>
    </source>
</evidence>
<dbReference type="Pfam" id="PF07732">
    <property type="entry name" value="Cu-oxidase_3"/>
    <property type="match status" value="1"/>
</dbReference>
<accession>A0A4P7C145</accession>
<dbReference type="PANTHER" id="PTHR11709:SF486">
    <property type="entry name" value="MULTICOPPER OXIDASE"/>
    <property type="match status" value="1"/>
</dbReference>
<dbReference type="KEGG" id="nwr:E3U44_12025"/>
<organism evidence="2 3">
    <name type="scientific">Nitrosococcus wardiae</name>
    <dbReference type="NCBI Taxonomy" id="1814290"/>
    <lineage>
        <taxon>Bacteria</taxon>
        <taxon>Pseudomonadati</taxon>
        <taxon>Pseudomonadota</taxon>
        <taxon>Gammaproteobacteria</taxon>
        <taxon>Chromatiales</taxon>
        <taxon>Chromatiaceae</taxon>
        <taxon>Nitrosococcus</taxon>
    </lineage>
</organism>
<keyword evidence="3" id="KW-1185">Reference proteome</keyword>
<dbReference type="InterPro" id="IPR011707">
    <property type="entry name" value="Cu-oxidase-like_N"/>
</dbReference>
<dbReference type="RefSeq" id="WP_134358422.1">
    <property type="nucleotide sequence ID" value="NZ_CP038033.1"/>
</dbReference>
<dbReference type="AlphaFoldDB" id="A0A4P7C145"/>
<dbReference type="GO" id="GO:0005507">
    <property type="term" value="F:copper ion binding"/>
    <property type="evidence" value="ECO:0007669"/>
    <property type="project" value="InterPro"/>
</dbReference>